<dbReference type="EMBL" id="SOEG01000020">
    <property type="protein sequence ID" value="TDX49108.1"/>
    <property type="molecule type" value="Genomic_DNA"/>
</dbReference>
<gene>
    <name evidence="1" type="ORF">C7959_1202</name>
</gene>
<accession>A0A4R8GSZ2</accession>
<evidence type="ECO:0000313" key="2">
    <source>
        <dbReference type="Proteomes" id="UP000295832"/>
    </source>
</evidence>
<evidence type="ECO:0000313" key="1">
    <source>
        <dbReference type="EMBL" id="TDX49108.1"/>
    </source>
</evidence>
<organism evidence="1 2">
    <name type="scientific">Orenia marismortui</name>
    <dbReference type="NCBI Taxonomy" id="46469"/>
    <lineage>
        <taxon>Bacteria</taxon>
        <taxon>Bacillati</taxon>
        <taxon>Bacillota</taxon>
        <taxon>Clostridia</taxon>
        <taxon>Halanaerobiales</taxon>
        <taxon>Halobacteroidaceae</taxon>
        <taxon>Orenia</taxon>
    </lineage>
</organism>
<keyword evidence="2" id="KW-1185">Reference proteome</keyword>
<evidence type="ECO:0008006" key="3">
    <source>
        <dbReference type="Google" id="ProtNLM"/>
    </source>
</evidence>
<protein>
    <recommendedName>
        <fullName evidence="3">SPP1 Gp6-like portal protein</fullName>
    </recommendedName>
</protein>
<proteinExistence type="predicted"/>
<name>A0A4R8GSZ2_9FIRM</name>
<dbReference type="Proteomes" id="UP000295832">
    <property type="component" value="Unassembled WGS sequence"/>
</dbReference>
<comment type="caution">
    <text evidence="1">The sequence shown here is derived from an EMBL/GenBank/DDBJ whole genome shotgun (WGS) entry which is preliminary data.</text>
</comment>
<dbReference type="AlphaFoldDB" id="A0A4R8GSZ2"/>
<sequence>MHGTSKGAIFILGGDNLDAMERAEKFYDNEIYDSSYINDYDLFPHTTEQFNPIPKCVNVMKDLSLKKKIDVSASDDNPEDNKVSIIKALWNDNNLQSLKYKIAEDLLVKRKAYIELVKKDNGIILVDHEPSKVEYEDGYCKIEGKKRTFNMEEEEFEEVDVVKEFWFTDNYRWYKETEGEEVTIDRALGFEFLPVVEFTTEYNLEPLFNKTDRINEIKAMKKKLFWLHGDPLAFQTASSGGSNKSINEQSKDKISNNKFSYLRLLNLGENELRYLEMNGNMVDKMDTDIEQTLNEIKNDYPEYELANILSSGNPSGDALKTVAIEILARVDSFRSDISEGFIEVNNKALVMLGGAELDHDISFTSVLPESVKDKIEAVEKLKPVGLFPNEIAVKFLQELYSVAPEVVIEAIESESKQQEENINFSINGGG</sequence>
<reference evidence="1 2" key="1">
    <citation type="submission" date="2019-03" db="EMBL/GenBank/DDBJ databases">
        <title>Subsurface microbial communities from deep shales in Ohio and West Virginia, USA.</title>
        <authorList>
            <person name="Wrighton K."/>
        </authorList>
    </citation>
    <scope>NUCLEOTIDE SEQUENCE [LARGE SCALE GENOMIC DNA]</scope>
    <source>
        <strain evidence="1 2">MSL 6dP</strain>
    </source>
</reference>